<organism evidence="3 4">
    <name type="scientific">Lipomyces starkeyi NRRL Y-11557</name>
    <dbReference type="NCBI Taxonomy" id="675824"/>
    <lineage>
        <taxon>Eukaryota</taxon>
        <taxon>Fungi</taxon>
        <taxon>Dikarya</taxon>
        <taxon>Ascomycota</taxon>
        <taxon>Saccharomycotina</taxon>
        <taxon>Lipomycetes</taxon>
        <taxon>Lipomycetales</taxon>
        <taxon>Lipomycetaceae</taxon>
        <taxon>Lipomyces</taxon>
    </lineage>
</organism>
<evidence type="ECO:0000259" key="2">
    <source>
        <dbReference type="PROSITE" id="PS50013"/>
    </source>
</evidence>
<feature type="compositionally biased region" description="Basic and acidic residues" evidence="1">
    <location>
        <begin position="90"/>
        <end position="101"/>
    </location>
</feature>
<sequence>MCIHPVFHIELLEPYHDSVAGQQPEENVTMPTYTDGHQEWNVHAIVDASRDMPDGQGQIYFHVKWEGYDDEQDDTWDGGSVRSPTFGHTVTDRTTEFPQRD</sequence>
<dbReference type="GO" id="GO:0000123">
    <property type="term" value="C:histone acetyltransferase complex"/>
    <property type="evidence" value="ECO:0007669"/>
    <property type="project" value="UniProtKB-ARBA"/>
</dbReference>
<dbReference type="CDD" id="cd00024">
    <property type="entry name" value="CD_CSD"/>
    <property type="match status" value="1"/>
</dbReference>
<evidence type="ECO:0000313" key="4">
    <source>
        <dbReference type="Proteomes" id="UP000094385"/>
    </source>
</evidence>
<dbReference type="EMBL" id="KV454305">
    <property type="protein sequence ID" value="ODQ69119.1"/>
    <property type="molecule type" value="Genomic_DNA"/>
</dbReference>
<dbReference type="InterPro" id="IPR000953">
    <property type="entry name" value="Chromo/chromo_shadow_dom"/>
</dbReference>
<protein>
    <recommendedName>
        <fullName evidence="2">Chromo domain-containing protein</fullName>
    </recommendedName>
</protein>
<dbReference type="AlphaFoldDB" id="A0A1E3PUL1"/>
<gene>
    <name evidence="3" type="ORF">LIPSTDRAFT_30920</name>
</gene>
<evidence type="ECO:0000256" key="1">
    <source>
        <dbReference type="SAM" id="MobiDB-lite"/>
    </source>
</evidence>
<dbReference type="SUPFAM" id="SSF54160">
    <property type="entry name" value="Chromo domain-like"/>
    <property type="match status" value="1"/>
</dbReference>
<dbReference type="Proteomes" id="UP000094385">
    <property type="component" value="Unassembled WGS sequence"/>
</dbReference>
<name>A0A1E3PUL1_LIPST</name>
<dbReference type="GO" id="GO:0006338">
    <property type="term" value="P:chromatin remodeling"/>
    <property type="evidence" value="ECO:0007669"/>
    <property type="project" value="UniProtKB-ARBA"/>
</dbReference>
<dbReference type="Gene3D" id="2.40.50.40">
    <property type="match status" value="1"/>
</dbReference>
<feature type="domain" description="Chromo" evidence="2">
    <location>
        <begin position="40"/>
        <end position="101"/>
    </location>
</feature>
<accession>A0A1E3PUL1</accession>
<keyword evidence="4" id="KW-1185">Reference proteome</keyword>
<feature type="region of interest" description="Disordered" evidence="1">
    <location>
        <begin position="72"/>
        <end position="101"/>
    </location>
</feature>
<dbReference type="OrthoDB" id="433924at2759"/>
<dbReference type="PROSITE" id="PS50013">
    <property type="entry name" value="CHROMO_2"/>
    <property type="match status" value="1"/>
</dbReference>
<dbReference type="STRING" id="675824.A0A1E3PUL1"/>
<dbReference type="InterPro" id="IPR016197">
    <property type="entry name" value="Chromo-like_dom_sf"/>
</dbReference>
<evidence type="ECO:0000313" key="3">
    <source>
        <dbReference type="EMBL" id="ODQ69119.1"/>
    </source>
</evidence>
<reference evidence="3 4" key="1">
    <citation type="journal article" date="2016" name="Proc. Natl. Acad. Sci. U.S.A.">
        <title>Comparative genomics of biotechnologically important yeasts.</title>
        <authorList>
            <person name="Riley R."/>
            <person name="Haridas S."/>
            <person name="Wolfe K.H."/>
            <person name="Lopes M.R."/>
            <person name="Hittinger C.T."/>
            <person name="Goeker M."/>
            <person name="Salamov A.A."/>
            <person name="Wisecaver J.H."/>
            <person name="Long T.M."/>
            <person name="Calvey C.H."/>
            <person name="Aerts A.L."/>
            <person name="Barry K.W."/>
            <person name="Choi C."/>
            <person name="Clum A."/>
            <person name="Coughlan A.Y."/>
            <person name="Deshpande S."/>
            <person name="Douglass A.P."/>
            <person name="Hanson S.J."/>
            <person name="Klenk H.-P."/>
            <person name="LaButti K.M."/>
            <person name="Lapidus A."/>
            <person name="Lindquist E.A."/>
            <person name="Lipzen A.M."/>
            <person name="Meier-Kolthoff J.P."/>
            <person name="Ohm R.A."/>
            <person name="Otillar R.P."/>
            <person name="Pangilinan J.L."/>
            <person name="Peng Y."/>
            <person name="Rokas A."/>
            <person name="Rosa C.A."/>
            <person name="Scheuner C."/>
            <person name="Sibirny A.A."/>
            <person name="Slot J.C."/>
            <person name="Stielow J.B."/>
            <person name="Sun H."/>
            <person name="Kurtzman C.P."/>
            <person name="Blackwell M."/>
            <person name="Grigoriev I.V."/>
            <person name="Jeffries T.W."/>
        </authorList>
    </citation>
    <scope>NUCLEOTIDE SEQUENCE [LARGE SCALE GENOMIC DNA]</scope>
    <source>
        <strain evidence="3 4">NRRL Y-11557</strain>
    </source>
</reference>
<proteinExistence type="predicted"/>